<dbReference type="CDD" id="cd16936">
    <property type="entry name" value="HATPase_RsbW-like"/>
    <property type="match status" value="1"/>
</dbReference>
<evidence type="ECO:0000313" key="2">
    <source>
        <dbReference type="EMBL" id="TDT15641.1"/>
    </source>
</evidence>
<dbReference type="InterPro" id="IPR003594">
    <property type="entry name" value="HATPase_dom"/>
</dbReference>
<dbReference type="SUPFAM" id="SSF55874">
    <property type="entry name" value="ATPase domain of HSP90 chaperone/DNA topoisomerase II/histidine kinase"/>
    <property type="match status" value="1"/>
</dbReference>
<dbReference type="AlphaFoldDB" id="A0A4R7HX59"/>
<comment type="caution">
    <text evidence="2">The sequence shown here is derived from an EMBL/GenBank/DDBJ whole genome shotgun (WGS) entry which is preliminary data.</text>
</comment>
<dbReference type="RefSeq" id="WP_166657409.1">
    <property type="nucleotide sequence ID" value="NZ_SOAU01000001.1"/>
</dbReference>
<gene>
    <name evidence="2" type="ORF">BDK89_1216</name>
</gene>
<proteinExistence type="predicted"/>
<dbReference type="GO" id="GO:0016301">
    <property type="term" value="F:kinase activity"/>
    <property type="evidence" value="ECO:0007669"/>
    <property type="project" value="UniProtKB-KW"/>
</dbReference>
<sequence>MTTSATINGAVSSSSLSLPIGDVWRSCVELDGDERAPKAARAAVNEACGHRFGASTVVDIQLVVSELVTNCIEHGHADLVRLCLAGVGEKVSVTVASAAPLDGVPHPDAWCLPTATACSGRGLAMVGKIGSAGLRLTDSADDAWSAVTVSIEPRTA</sequence>
<reference evidence="2 3" key="1">
    <citation type="submission" date="2019-03" db="EMBL/GenBank/DDBJ databases">
        <title>Sequencing the genomes of 1000 actinobacteria strains.</title>
        <authorList>
            <person name="Klenk H.-P."/>
        </authorList>
    </citation>
    <scope>NUCLEOTIDE SEQUENCE [LARGE SCALE GENOMIC DNA]</scope>
    <source>
        <strain evidence="2 3">DSM 18936</strain>
    </source>
</reference>
<protein>
    <submittedName>
        <fullName evidence="2">Histidine kinase-like protein</fullName>
    </submittedName>
</protein>
<dbReference type="Gene3D" id="3.30.565.10">
    <property type="entry name" value="Histidine kinase-like ATPase, C-terminal domain"/>
    <property type="match status" value="1"/>
</dbReference>
<keyword evidence="3" id="KW-1185">Reference proteome</keyword>
<feature type="domain" description="Histidine kinase/HSP90-like ATPase" evidence="1">
    <location>
        <begin position="38"/>
        <end position="128"/>
    </location>
</feature>
<dbReference type="Proteomes" id="UP000294558">
    <property type="component" value="Unassembled WGS sequence"/>
</dbReference>
<evidence type="ECO:0000259" key="1">
    <source>
        <dbReference type="Pfam" id="PF13581"/>
    </source>
</evidence>
<accession>A0A4R7HX59</accession>
<name>A0A4R7HX59_9ACTN</name>
<keyword evidence="2" id="KW-0418">Kinase</keyword>
<keyword evidence="2" id="KW-0808">Transferase</keyword>
<evidence type="ECO:0000313" key="3">
    <source>
        <dbReference type="Proteomes" id="UP000294558"/>
    </source>
</evidence>
<dbReference type="Pfam" id="PF13581">
    <property type="entry name" value="HATPase_c_2"/>
    <property type="match status" value="1"/>
</dbReference>
<organism evidence="2 3">
    <name type="scientific">Ilumatobacter fluminis</name>
    <dbReference type="NCBI Taxonomy" id="467091"/>
    <lineage>
        <taxon>Bacteria</taxon>
        <taxon>Bacillati</taxon>
        <taxon>Actinomycetota</taxon>
        <taxon>Acidimicrobiia</taxon>
        <taxon>Acidimicrobiales</taxon>
        <taxon>Ilumatobacteraceae</taxon>
        <taxon>Ilumatobacter</taxon>
    </lineage>
</organism>
<dbReference type="InterPro" id="IPR036890">
    <property type="entry name" value="HATPase_C_sf"/>
</dbReference>
<dbReference type="EMBL" id="SOAU01000001">
    <property type="protein sequence ID" value="TDT15641.1"/>
    <property type="molecule type" value="Genomic_DNA"/>
</dbReference>